<keyword evidence="3" id="KW-0732">Signal</keyword>
<evidence type="ECO:0000256" key="3">
    <source>
        <dbReference type="SAM" id="SignalP"/>
    </source>
</evidence>
<dbReference type="Pfam" id="PF19081">
    <property type="entry name" value="Ig_7"/>
    <property type="match status" value="1"/>
</dbReference>
<dbReference type="Gene3D" id="2.60.40.60">
    <property type="entry name" value="Cadherins"/>
    <property type="match status" value="1"/>
</dbReference>
<dbReference type="CDD" id="cd11304">
    <property type="entry name" value="Cadherin_repeat"/>
    <property type="match status" value="1"/>
</dbReference>
<proteinExistence type="predicted"/>
<dbReference type="InterPro" id="IPR043772">
    <property type="entry name" value="MBG_3"/>
</dbReference>
<dbReference type="InterPro" id="IPR044023">
    <property type="entry name" value="Ig_7"/>
</dbReference>
<feature type="domain" description="Cadherin" evidence="4">
    <location>
        <begin position="3626"/>
        <end position="3717"/>
    </location>
</feature>
<gene>
    <name evidence="5" type="ORF">AWW67_00435</name>
</gene>
<keyword evidence="1" id="KW-0677">Repeat</keyword>
<dbReference type="InterPro" id="IPR015919">
    <property type="entry name" value="Cadherin-like_sf"/>
</dbReference>
<dbReference type="InterPro" id="IPR056822">
    <property type="entry name" value="TEN_NHL"/>
</dbReference>
<dbReference type="Pfam" id="PF25021">
    <property type="entry name" value="TEN_NHL"/>
    <property type="match status" value="1"/>
</dbReference>
<dbReference type="EMBL" id="LRPB01000001">
    <property type="protein sequence ID" value="KYG85741.1"/>
    <property type="molecule type" value="Genomic_DNA"/>
</dbReference>
<evidence type="ECO:0000313" key="6">
    <source>
        <dbReference type="Proteomes" id="UP000075663"/>
    </source>
</evidence>
<dbReference type="SUPFAM" id="SSF101898">
    <property type="entry name" value="NHL repeat"/>
    <property type="match status" value="2"/>
</dbReference>
<dbReference type="Pfam" id="PF01436">
    <property type="entry name" value="NHL"/>
    <property type="match status" value="1"/>
</dbReference>
<feature type="repeat" description="NHL" evidence="2">
    <location>
        <begin position="2638"/>
        <end position="2673"/>
    </location>
</feature>
<evidence type="ECO:0000256" key="2">
    <source>
        <dbReference type="PROSITE-ProRule" id="PRU00504"/>
    </source>
</evidence>
<organism evidence="5 6">
    <name type="scientific">Roseivirga seohaensis</name>
    <dbReference type="NCBI Taxonomy" id="1914963"/>
    <lineage>
        <taxon>Bacteria</taxon>
        <taxon>Pseudomonadati</taxon>
        <taxon>Bacteroidota</taxon>
        <taxon>Cytophagia</taxon>
        <taxon>Cytophagales</taxon>
        <taxon>Roseivirgaceae</taxon>
        <taxon>Roseivirga</taxon>
    </lineage>
</organism>
<dbReference type="Proteomes" id="UP000075663">
    <property type="component" value="Unassembled WGS sequence"/>
</dbReference>
<dbReference type="RefSeq" id="WP_062299445.1">
    <property type="nucleotide sequence ID" value="NZ_LRPB01000001.1"/>
</dbReference>
<comment type="caution">
    <text evidence="5">The sequence shown here is derived from an EMBL/GenBank/DDBJ whole genome shotgun (WGS) entry which is preliminary data.</text>
</comment>
<dbReference type="GO" id="GO:0016020">
    <property type="term" value="C:membrane"/>
    <property type="evidence" value="ECO:0007669"/>
    <property type="project" value="InterPro"/>
</dbReference>
<dbReference type="Pfam" id="PF18962">
    <property type="entry name" value="Por_Secre_tail"/>
    <property type="match status" value="1"/>
</dbReference>
<sequence length="4054" mass="443564">MRPFLICLIGIFFSVFTYAQTNVSGAITSNTTWTKANSPYVLVGDINVNPGIKLSLEPGVTVRSTGAFQISLNNNTARIIAIGSQTDSINFEVPEQERGFITFSGANTALSFFKYVKVEGQGQVNYRNEFLRVTNTTSSSGLSISNSLFFNTSFNLREEGNQINIEDSKFQKAYLWTFKGNTGYNLKRNLFVFSNISTKSNEVVIGSPLSESLIEESEFINSPIYGAHTKLTIRNSRFFADNNSLRSNPSSGTSLFINVNQLVMSGCYLDGFNRFYGVSLTDFSRVGAESSITNNTFYRIELPLQAYMVGETIFNGNDIIEASKSINFIYTLSGSEVDARNNFFDGITDLISLEERIHHLPDGSGGGPVERTGGIVDFSSPLTAPINTNMTITPFFSFSRSRGANEFIDEVSLRMNEAGHQLYNSYEVYLLDAQNDYRLIPKGVYDSDMEIDLPHEGSEEYYLRAIDINGEVSMFTKPFNNRPLLFNEDPLPIILDAGSTLRTTYKVFDSDQDYVELTPKLDYYGQSFVEPESVSLNQIGTLGDTLIYELEIVLSENDFGYLSISIDYSDGLHSGGTQAVSSNVVKRPVIESVSPVIGVYEGFGFDMNEPELFKIIQSSGQDNDPNRIKITEVLNGTLRYKGDVVTSMDFIYSYSGSNELFWEAPFGTGIVDAFKVKLYNSKSESEEEVIIQFDLLGNTAPQVTHIDTLSANEDQLRYVFFNGHDKFSDYLEMNDAEGHSIHFKIVEVVNGKLLNGNGENAEDLVLPVNFSSVRASLFWQPPTNEYGKILGLRLKATDGAKESDSIYDLYFNVQAVNDKPTFDFIPDPVPVQSTGQAYIIDITGVSDGPNEDEDLHFSIVSSNEGVIPQEQISIDHNKTTGNAQLRVTPINGAVGTSIISVNLSDGEMWYGQDVQFTYLPQETAPLIDVADRFVAYTDYPFNLDYTISDDQEYYSALGSSDAEWLSIDNRNRIKRITQLMNEYTTSENGLLSEAKVDVFFSAIIDKEGNLIYSDGYAIKKLSPQGVVSTIAGGDEQGNRDGVGKYAQFGPNVVLAYDPISDYIYVSDLGNESIRKIDRYSNVTTFFDANDLLANPWLRHGGVDKQGNLFVSHESSQYHRIYKINPSGEHELYAGADIDWTTDMSGEGPKNSVPIGAINDMEVTQEGVIYFSNRGWVRKISTDGNVSAIDLGEAVLSAPRDVYLGLDGDSHLLVYQQQISKLVRMSLSNESYEILTGVNTKEFKDNALAEEFGYVNDGPYIYALNGVNGKGVFMSVVSTDAIKYNTRYKFIALLRPDLDSIKGVARVEDIGEHTVTITAKDFQGNTSTKTVIVEVRENNKIEATNLNQTITFEEDSPSVDLDDIVLSGLQNNEKALVTIKLMPINAGLLTTGSGNDETFDAATGTWTMTGSQAAVNSALASIALIPTSDWDTDFEAEVVVVNAAGGVPNKGKINFKVTPIADIPRLRTELTDKAYAEIPYLYEFEVEDPDSYFFGFKINSYPDWLTYSEESWIETFSGKWDYWGSTVNGDLDLARFQSPRKISKDYEGNLYVIQNNYVRKITPEGIVSTYLSHSGGYLDGDIDEARFDYITGIVFDQSGNAYIADANNRRIRKIDITGEVTTIAGSGQYGDENGPALEASFLGLRGIDIAPDGSIYILDGQFVKKLDNAGQVIKIAGNGEYGIGEGSSLEVPFTSLTDIKVDHEGNLIIADINTIRKLNLATNQVELIIGKEQCCSIPINGTTSNSEVSFNDLNAIAIDENGLIHMVTSRWYMKVDPLNGVTQGIGVSHSSNEFQEGPAEEADFSSISGIVLVGKNVFLSEKNRHIIRRIYNTNGKIEGTPSVNDLGGNIVKYSVTDNFQQEHSYTANIEVIDNDKPIISGVNQTYIGKENDIDIPLSGIALSKVESDSVILSFTLSNPKAGSFDYNEEQGSSFDPVNGKWTIKSKQTQINQVLEALQFHPTAEFHGKVAVKVATRRLHGMFTREEKFSILVERDNGLPEINEFTQIDAMVDLPMQLEIPIADADLDPVDLKINGLPDWLQLKIEAVFEVGTMADMEPTSSISEIGDGLVSDVKMYASGIRGLSIDSQGLVYFTNHNRLQRLKNGKVETLAQDDGTLRSDYLRAVQVVNDEVFVSNETAIFRVDNGELLLVAGGDSRIDKDGIGAEAGFSSISDFVSDGEGGFYVADTYKIRHVDEKGFVSTVAGTGDYGQMSEGGNALEIPLYGITHLQLDDDGGLLFGLKSQRKLCKYKDGVIEIIFPFGSHSFSPVQYDIDKLGNVFLFNSNYIYLYDTTVGLKEYINARNLATYQVSDGKENEFQWSSVSQVIRASPNSFYLLDRAAGDIRTITYKFNYSLDGTPPEGSEGTTALTFKLNDGIGEEVTYQIALNVASPDNPKVTGFPQNFSYTEDATPFPLDPITIESQDESKEFKVRIDLGGERFGSLISNSFDLLNSLHSGVYEIKGNAAELNEILSTINYQPGLNNDLNSSIDFNFIQIGGNLSSDFKIPLSVTGVNDAPQIRGLSDTVAFVGDSLNILLDIFDYEDGKDVSLTNIVKPDWLKIQKAEIQSEIIAGRLGTKGLKLGNAQSSILTQPQYVAEDGQRNLYISDRGLNSIFKLDQNGQLTLYAGSLRSGNIDGSRDKAQFYNPSGLAVDSDGIMYVADTYNNLIKKISSDGEVSTIAGSGRKETWDGVAQYAAFNNPTKLALSEEKGLLYIGEGRSIRVLDLQSKVVSTLPIQLEENALRSLSLAKNGDILIGSFNYVARYTFEGQLIHIIGSGNYGNQDGDHTIASFSYVQGIVEDDKGNIFIADQLGTVLRKISKDLNVSTLRGIDNSLIFNTQGNLLVRGNELIFAESYPSLIKRVKLDQYFISGRPSISDIGENIIQATIKDTEDLETNFDFKVLVKANDRPNVLGQDTLLLFGEKDGAVELQKFEIVDSNDNSFEVFISTMNSSSISIGTTSTELIPFDNEKKGWVLQGQAADLNSQLGMLNAFSDSFEDETLKFRFSKAGGELDTVKTVILVPKPVNDLPVLTTQKVIEVVAGEEFNLNFEGTDPDKDVLTYTSSTWPTWVQADSVRMLQSFIDLAYSKNLPDSIKNKVSISAMAINQSGDIYTVSSSRNKVHKLLSNGEFELYAGKGNNGYKDGNRLEAEFYRPRSILFDKDDNLIVGDLYNTALRKITLDGIVSTLVGGDRLINTINFVGRNGYKDVAKPFWIGRLAQDEVGNIYTSEYYSVGKYDVSGYYKTIAGKPGSNYGGYWDGNALDAGIHYATSIVPLKEDSLLIFDHYAGTVRRLSNGYVETISGVDGFGYHDGNIENARYGGFSASILLNSGEILIMDNDNYALRVLDFKEDKVSTIAGKGYFGNDFGIAKEAALGDVLDLLELENGDILLSESSKIKRLAYSTPKISGTPQLSDVGEHKFTLRISDGKNGIIEEEITIKVIAPNTLPTVSTIPTVEETFAVGKTKDIALFDYFSDAENSDSELTYEVVTNSDNSVVTTSVINSADGLLKLSVVNAGTTTLTLKATDTRGGTVTTSFEVNITKAEATIEFGTLSFINTGEAKPVTVTTVPSGLNFTLTYAEQTSAPSAVGTYALEATIDERNYAKVATAELAIINIAPEAMALSANTVFENSAEATLIGELSVTDQNPTDTHQYSLPTGTTDNDSFTITDAKLYASSSFNFEEKASYTVTVLVTDNHNATYQKEFMVTVTDVNEAPTIDAYAEIQVVKNLGSLTITLTGLSAGGDVNQTISITSAKSGVIKSNSVTLSADKTTALLTFETETDQEGFGAIQVTVKDDGGTANGGVDTKTIDIPIKVLAPNVTVTSGSNCGPGSVSVSATGADSYKWYVAPLGGSSLSSEATYTVDLQTSSIFYVAGVVSGTESKLRVPVSATVFDALTAPVITNTDNVLSVTAVTGLSYQWMKDGVSIDGATANSFSPTESGNYSVVINNTNNCSATSVAEEVIITGIEDKLYTLAVNVYPVPSSDYVYLEFDETLRKGTKVQMVDNSGKQLVSQVLTEATNKLTIDVRKMPEGVHTIVVQDGAKLARKKILIQR</sequence>
<dbReference type="InterPro" id="IPR001258">
    <property type="entry name" value="NHL_repeat"/>
</dbReference>
<dbReference type="Gene3D" id="2.60.40.10">
    <property type="entry name" value="Immunoglobulins"/>
    <property type="match status" value="1"/>
</dbReference>
<dbReference type="SUPFAM" id="SSF49313">
    <property type="entry name" value="Cadherin-like"/>
    <property type="match status" value="1"/>
</dbReference>
<dbReference type="PANTHER" id="PTHR13833:SF71">
    <property type="entry name" value="NHL DOMAIN-CONTAINING PROTEIN"/>
    <property type="match status" value="1"/>
</dbReference>
<dbReference type="NCBIfam" id="TIGR04183">
    <property type="entry name" value="Por_Secre_tail"/>
    <property type="match status" value="1"/>
</dbReference>
<dbReference type="GO" id="GO:0007156">
    <property type="term" value="P:homophilic cell adhesion via plasma membrane adhesion molecules"/>
    <property type="evidence" value="ECO:0007669"/>
    <property type="project" value="InterPro"/>
</dbReference>
<feature type="signal peptide" evidence="3">
    <location>
        <begin position="1"/>
        <end position="19"/>
    </location>
</feature>
<dbReference type="GO" id="GO:0005509">
    <property type="term" value="F:calcium ion binding"/>
    <property type="evidence" value="ECO:0007669"/>
    <property type="project" value="InterPro"/>
</dbReference>
<protein>
    <recommendedName>
        <fullName evidence="4">Cadherin domain-containing protein</fullName>
    </recommendedName>
</protein>
<dbReference type="PROSITE" id="PS50268">
    <property type="entry name" value="CADHERIN_2"/>
    <property type="match status" value="1"/>
</dbReference>
<dbReference type="STRING" id="1914963.AWW67_00435"/>
<evidence type="ECO:0000259" key="4">
    <source>
        <dbReference type="PROSITE" id="PS50268"/>
    </source>
</evidence>
<dbReference type="SUPFAM" id="SSF63829">
    <property type="entry name" value="Calcium-dependent phosphotriesterase"/>
    <property type="match status" value="3"/>
</dbReference>
<dbReference type="PANTHER" id="PTHR13833">
    <property type="match status" value="1"/>
</dbReference>
<accession>A0A150Y456</accession>
<feature type="chain" id="PRO_5007575565" description="Cadherin domain-containing protein" evidence="3">
    <location>
        <begin position="20"/>
        <end position="4054"/>
    </location>
</feature>
<dbReference type="InterPro" id="IPR013783">
    <property type="entry name" value="Ig-like_fold"/>
</dbReference>
<evidence type="ECO:0000313" key="5">
    <source>
        <dbReference type="EMBL" id="KYG85741.1"/>
    </source>
</evidence>
<dbReference type="InterPro" id="IPR002126">
    <property type="entry name" value="Cadherin-like_dom"/>
</dbReference>
<reference evidence="5 6" key="1">
    <citation type="submission" date="2016-01" db="EMBL/GenBank/DDBJ databases">
        <title>Genome sequencing of Roseivirga seohaensis SW-152.</title>
        <authorList>
            <person name="Selvaratnam C."/>
            <person name="Thevarajoo S."/>
            <person name="Goh K.M."/>
            <person name="Ee R."/>
            <person name="Chan K.-G."/>
            <person name="Chong C.S."/>
        </authorList>
    </citation>
    <scope>NUCLEOTIDE SEQUENCE [LARGE SCALE GENOMIC DNA]</scope>
    <source>
        <strain evidence="5 6">SW-152</strain>
    </source>
</reference>
<dbReference type="PROSITE" id="PS51125">
    <property type="entry name" value="NHL"/>
    <property type="match status" value="1"/>
</dbReference>
<dbReference type="InterPro" id="IPR011042">
    <property type="entry name" value="6-blade_b-propeller_TolB-like"/>
</dbReference>
<dbReference type="InterPro" id="IPR026444">
    <property type="entry name" value="Secre_tail"/>
</dbReference>
<dbReference type="Gene3D" id="2.120.10.30">
    <property type="entry name" value="TolB, C-terminal domain"/>
    <property type="match status" value="10"/>
</dbReference>
<name>A0A150Y456_9BACT</name>
<dbReference type="Pfam" id="PF18887">
    <property type="entry name" value="MBG_3"/>
    <property type="match status" value="1"/>
</dbReference>
<evidence type="ECO:0000256" key="1">
    <source>
        <dbReference type="ARBA" id="ARBA00022737"/>
    </source>
</evidence>